<gene>
    <name evidence="2" type="ORF">SAMN02910344_00949</name>
</gene>
<dbReference type="PANTHER" id="PTHR39569:SF1">
    <property type="entry name" value="INORGANIC TRIPHOSPHATASE"/>
    <property type="match status" value="1"/>
</dbReference>
<evidence type="ECO:0000259" key="1">
    <source>
        <dbReference type="PROSITE" id="PS51707"/>
    </source>
</evidence>
<dbReference type="Proteomes" id="UP000243745">
    <property type="component" value="Unassembled WGS sequence"/>
</dbReference>
<dbReference type="Gene3D" id="2.40.320.10">
    <property type="entry name" value="Hypothetical Protein Pfu-838710-001"/>
    <property type="match status" value="1"/>
</dbReference>
<dbReference type="GO" id="GO:0046872">
    <property type="term" value="F:metal ion binding"/>
    <property type="evidence" value="ECO:0007669"/>
    <property type="project" value="TreeGrafter"/>
</dbReference>
<protein>
    <submittedName>
        <fullName evidence="2">CYTH domain-containing protein</fullName>
    </submittedName>
</protein>
<dbReference type="PANTHER" id="PTHR39569">
    <property type="entry name" value="INORGANIC TRIPHOSPHATASE"/>
    <property type="match status" value="1"/>
</dbReference>
<evidence type="ECO:0000313" key="2">
    <source>
        <dbReference type="EMBL" id="SFP27886.1"/>
    </source>
</evidence>
<dbReference type="PROSITE" id="PS51707">
    <property type="entry name" value="CYTH"/>
    <property type="match status" value="1"/>
</dbReference>
<dbReference type="SUPFAM" id="SSF55154">
    <property type="entry name" value="CYTH-like phosphatases"/>
    <property type="match status" value="1"/>
</dbReference>
<reference evidence="2 3" key="1">
    <citation type="submission" date="2016-10" db="EMBL/GenBank/DDBJ databases">
        <authorList>
            <person name="Varghese N."/>
            <person name="Submissions S."/>
        </authorList>
    </citation>
    <scope>NUCLEOTIDE SEQUENCE [LARGE SCALE GENOMIC DNA]</scope>
    <source>
        <strain evidence="2 3">DSM 1361</strain>
    </source>
</reference>
<dbReference type="OrthoDB" id="3034217at2"/>
<dbReference type="EMBL" id="FOXF01000012">
    <property type="protein sequence ID" value="SFP27886.1"/>
    <property type="molecule type" value="Genomic_DNA"/>
</dbReference>
<dbReference type="InterPro" id="IPR033469">
    <property type="entry name" value="CYTH-like_dom_sf"/>
</dbReference>
<sequence length="384" mass="42338">MSNEIEIKLMVQPYMAADGNGPKEKIQTPYAESGVDGQSFIAGMNRLLNDSEATVISSCDLDLENSYYDTADLALYKVGIALRVRKTGSDIEATIKTRRMSQGGIHVHPEYNIPLVEKPEVPDLKIFPEHIFTGLDVEALQKAVFENMAQNCRRHIWLVSYRRTEIEISYDRVSYKTADEGRVSGQEVELELKKGSARALREFAEGLIESVYGAGLAVFRPESLSKMHRAAIYAGISRLDPPAVDDTGISGGAGHSSSEQTEKNLAGLMSVLSRSASILYLGDAGRTSECAEKTMGIIMLALRKVIDTGNDADFVYSGRYAPMQSLLAGFIRHNPELDVCEPSNESSERIFVKRAWALDRLLTGADFIRVLLEINFAGLEEESV</sequence>
<dbReference type="AlphaFoldDB" id="A0A662ZGX8"/>
<dbReference type="SMART" id="SM01118">
    <property type="entry name" value="CYTH"/>
    <property type="match status" value="1"/>
</dbReference>
<keyword evidence="3" id="KW-1185">Reference proteome</keyword>
<dbReference type="RefSeq" id="WP_093141425.1">
    <property type="nucleotide sequence ID" value="NZ_FOXF01000012.1"/>
</dbReference>
<organism evidence="2 3">
    <name type="scientific">Ruminobacter amylophilus</name>
    <dbReference type="NCBI Taxonomy" id="867"/>
    <lineage>
        <taxon>Bacteria</taxon>
        <taxon>Pseudomonadati</taxon>
        <taxon>Pseudomonadota</taxon>
        <taxon>Gammaproteobacteria</taxon>
        <taxon>Aeromonadales</taxon>
        <taxon>Succinivibrionaceae</taxon>
        <taxon>Ruminobacter</taxon>
    </lineage>
</organism>
<evidence type="ECO:0000313" key="3">
    <source>
        <dbReference type="Proteomes" id="UP000243745"/>
    </source>
</evidence>
<accession>A0A662ZGX8</accession>
<dbReference type="InterPro" id="IPR023577">
    <property type="entry name" value="CYTH_domain"/>
</dbReference>
<name>A0A662ZGX8_9GAMM</name>
<dbReference type="InterPro" id="IPR039013">
    <property type="entry name" value="YgiF"/>
</dbReference>
<proteinExistence type="predicted"/>
<feature type="domain" description="CYTH" evidence="1">
    <location>
        <begin position="2"/>
        <end position="234"/>
    </location>
</feature>
<dbReference type="Pfam" id="PF01928">
    <property type="entry name" value="CYTH"/>
    <property type="match status" value="1"/>
</dbReference>
<dbReference type="GO" id="GO:0050355">
    <property type="term" value="F:inorganic triphosphate phosphatase activity"/>
    <property type="evidence" value="ECO:0007669"/>
    <property type="project" value="InterPro"/>
</dbReference>